<dbReference type="InterPro" id="IPR002710">
    <property type="entry name" value="Dilute_dom"/>
</dbReference>
<dbReference type="FunFam" id="2.60.120.260:FF:000078">
    <property type="entry name" value="DAL2p Allantoicase"/>
    <property type="match status" value="1"/>
</dbReference>
<feature type="region of interest" description="Disordered" evidence="9">
    <location>
        <begin position="1053"/>
        <end position="1098"/>
    </location>
</feature>
<protein>
    <recommendedName>
        <fullName evidence="3">allantoicase</fullName>
        <ecNumber evidence="3">3.5.3.4</ecNumber>
    </recommendedName>
</protein>
<evidence type="ECO:0000256" key="9">
    <source>
        <dbReference type="SAM" id="MobiDB-lite"/>
    </source>
</evidence>
<dbReference type="SUPFAM" id="SSF48403">
    <property type="entry name" value="Ankyrin repeat"/>
    <property type="match status" value="1"/>
</dbReference>
<dbReference type="InterPro" id="IPR036770">
    <property type="entry name" value="Ankyrin_rpt-contain_sf"/>
</dbReference>
<feature type="region of interest" description="Disordered" evidence="9">
    <location>
        <begin position="1177"/>
        <end position="1203"/>
    </location>
</feature>
<evidence type="ECO:0000259" key="10">
    <source>
        <dbReference type="PROSITE" id="PS51126"/>
    </source>
</evidence>
<sequence>MEHIEYQLDDVKAARIASDDIDKTFRSSSIDLISGTLGGKILGFSDEWFAEAANLLTPTPPIRQPGKMVYTGAWYDGWETRRHNTEPFDWVVIRLGVASGTVEGVEVDTAFFNGNHAPAISVEGYFGSDDDEVLSWKGGKGKWETILGIQECGPSQRFGWKLSEPTKKQYTHVRLNMYPDGGIARFRLFGHAVPVFPQDTNAIFDLAAAQNGAVAVSCSDQHFGTKDNLILPGRGKDMGDGWETARSRGKGHVDWAIIRLGAPALIQSFVVDTAYFRGNFPQKSKIDAIEWKGEGEPPADAEGWVEVLEPSKCGPDAEHPFQCSVTDKPFTHVKLTIIPDGGQTNLNPVLDPRSRARSMLARLITTNGSGGFGSGDDDLGAQEQKPKALPDDLPKSLNDRRRMPTEYVQETEMYDGWQGQSQFLTSPIAAKPLQFDNLTLDDPNYEQDLTRRMPDSDTRLMEMLAAQAQLQGTADMFEDADAVATDEKLSEEEKKKMLQKAFIMAASNGDIELVNKILGSSKAKSYVDINGPDEDGTPALLYASCFGHESVVQALVDAGVDVDKQDKNHWSALMWAMTNRHKAIAKALLDSGASTDAKTTSGRTAFDFVEPDSEMSFYLHDNGYAIGSAGVTDDFYNPGFSQDRFEEEMAENDFRRRMMMESARDLEVDLGNVGIDDQPEPVDEFDEEEQQEFDWTRCLHDQMFVFQESDLPRILDVIITNMQPQRSPSQKPVPANMIFLSARYAHYHANRELLNKLLVSALDRMAEVIELHQWDMTILAFWMSNATLLLHYLKKDTGLLEVTTSIQAQLSELINEIFILIVRDAERRLDKVLDAAMLDHETIPGFDAVTFKDEWKLFKRKKEVAEEPPEKRFRPPSPKRRAKPAPRNVTSLLSSTLFVLDLYDIHSYITSQIISQLLYWLGAELFNRIMNNKKYLARTKALQIRMNVLAIEEWATQNNRKPEHFERGEMSSTGETTVDAAKKHLAPVIQLLQWVQVFSGLKADDLEALVGTLQSLNRLSPQQLLFAVNNYRPEVGEPSLPKSATKYLKELEKSAATRRDRRRTASPMRDSAPPTPVKKNEASSGGQDAATEEGSAQGTSAIGGAVLAAVDAATSAVMPEQDDDLPAGINYDPAIMLPFSLPSVTDMLVSYGAGFGGVNRERERKYIPTIPPEFLEKLEAGGAGGNSSHKPMFGEKDWENEEV</sequence>
<evidence type="ECO:0000256" key="6">
    <source>
        <dbReference type="ARBA" id="ARBA00056910"/>
    </source>
</evidence>
<comment type="pathway">
    <text evidence="7">Nitrogen metabolism; (S)-allantoin degradation; (S)-ureidoglycolate from allantoate (aminidohydrolase route): step 1/1.</text>
</comment>
<accession>A0A136JIZ4</accession>
<dbReference type="Pfam" id="PF12796">
    <property type="entry name" value="Ank_2"/>
    <property type="match status" value="1"/>
</dbReference>
<evidence type="ECO:0000313" key="12">
    <source>
        <dbReference type="Proteomes" id="UP000070501"/>
    </source>
</evidence>
<dbReference type="PROSITE" id="PS50297">
    <property type="entry name" value="ANK_REP_REGION"/>
    <property type="match status" value="1"/>
</dbReference>
<keyword evidence="12" id="KW-1185">Reference proteome</keyword>
<dbReference type="STRING" id="196109.A0A136JIZ4"/>
<dbReference type="InterPro" id="IPR005164">
    <property type="entry name" value="Allantoicase"/>
</dbReference>
<dbReference type="PANTHER" id="PTHR16027">
    <property type="entry name" value="DILUTE DOMAIN-CONTAINING PROTEIN YPR089W"/>
    <property type="match status" value="1"/>
</dbReference>
<keyword evidence="4" id="KW-0659">Purine metabolism</keyword>
<dbReference type="GO" id="GO:0004037">
    <property type="term" value="F:allantoicase activity"/>
    <property type="evidence" value="ECO:0007669"/>
    <property type="project" value="UniProtKB-EC"/>
</dbReference>
<comment type="function">
    <text evidence="6">Utilization of purines as secondary nitrogen sources, when primary sources are limiting.</text>
</comment>
<evidence type="ECO:0000256" key="3">
    <source>
        <dbReference type="ARBA" id="ARBA00012170"/>
    </source>
</evidence>
<feature type="compositionally biased region" description="Basic and acidic residues" evidence="9">
    <location>
        <begin position="384"/>
        <end position="399"/>
    </location>
</feature>
<feature type="region of interest" description="Disordered" evidence="9">
    <location>
        <begin position="366"/>
        <end position="399"/>
    </location>
</feature>
<feature type="domain" description="Dilute" evidence="10">
    <location>
        <begin position="755"/>
        <end position="1054"/>
    </location>
</feature>
<evidence type="ECO:0000256" key="8">
    <source>
        <dbReference type="PROSITE-ProRule" id="PRU00023"/>
    </source>
</evidence>
<dbReference type="InterPro" id="IPR052072">
    <property type="entry name" value="Vascular_dev_regulator"/>
</dbReference>
<dbReference type="InterPro" id="IPR008979">
    <property type="entry name" value="Galactose-bd-like_sf"/>
</dbReference>
<comment type="catalytic activity">
    <reaction evidence="1">
        <text>allantoate + H2O = (S)-ureidoglycolate + urea</text>
        <dbReference type="Rhea" id="RHEA:11016"/>
        <dbReference type="ChEBI" id="CHEBI:15377"/>
        <dbReference type="ChEBI" id="CHEBI:16199"/>
        <dbReference type="ChEBI" id="CHEBI:17536"/>
        <dbReference type="ChEBI" id="CHEBI:57296"/>
        <dbReference type="EC" id="3.5.3.4"/>
    </reaction>
</comment>
<evidence type="ECO:0000256" key="2">
    <source>
        <dbReference type="ARBA" id="ARBA00009242"/>
    </source>
</evidence>
<dbReference type="Gene3D" id="2.60.120.260">
    <property type="entry name" value="Galactose-binding domain-like"/>
    <property type="match status" value="2"/>
</dbReference>
<dbReference type="InterPro" id="IPR037986">
    <property type="entry name" value="Myo5p-like_CBD_DIL"/>
</dbReference>
<reference evidence="12" key="1">
    <citation type="submission" date="2016-02" db="EMBL/GenBank/DDBJ databases">
        <title>Draft genome sequence of Microdochium bolleyi, a fungal endophyte of beachgrass.</title>
        <authorList>
            <consortium name="DOE Joint Genome Institute"/>
            <person name="David A.S."/>
            <person name="May G."/>
            <person name="Haridas S."/>
            <person name="Lim J."/>
            <person name="Wang M."/>
            <person name="Labutti K."/>
            <person name="Lipzen A."/>
            <person name="Barry K."/>
            <person name="Grigoriev I.V."/>
        </authorList>
    </citation>
    <scope>NUCLEOTIDE SEQUENCE [LARGE SCALE GENOMIC DNA]</scope>
    <source>
        <strain evidence="12">J235TASD1</strain>
    </source>
</reference>
<dbReference type="EMBL" id="KQ964245">
    <property type="protein sequence ID" value="KXJ97109.1"/>
    <property type="molecule type" value="Genomic_DNA"/>
</dbReference>
<dbReference type="Proteomes" id="UP000070501">
    <property type="component" value="Unassembled WGS sequence"/>
</dbReference>
<dbReference type="SUPFAM" id="SSF49785">
    <property type="entry name" value="Galactose-binding domain-like"/>
    <property type="match status" value="2"/>
</dbReference>
<dbReference type="GO" id="GO:0006144">
    <property type="term" value="P:purine nucleobase metabolic process"/>
    <property type="evidence" value="ECO:0007669"/>
    <property type="project" value="UniProtKB-KW"/>
</dbReference>
<dbReference type="OrthoDB" id="426293at2759"/>
<evidence type="ECO:0000256" key="1">
    <source>
        <dbReference type="ARBA" id="ARBA00001314"/>
    </source>
</evidence>
<evidence type="ECO:0000313" key="11">
    <source>
        <dbReference type="EMBL" id="KXJ97109.1"/>
    </source>
</evidence>
<dbReference type="GO" id="GO:0051020">
    <property type="term" value="F:GTPase binding"/>
    <property type="evidence" value="ECO:0007669"/>
    <property type="project" value="TreeGrafter"/>
</dbReference>
<dbReference type="PROSITE" id="PS51126">
    <property type="entry name" value="DILUTE"/>
    <property type="match status" value="1"/>
</dbReference>
<evidence type="ECO:0000256" key="5">
    <source>
        <dbReference type="ARBA" id="ARBA00022801"/>
    </source>
</evidence>
<organism evidence="11 12">
    <name type="scientific">Microdochium bolleyi</name>
    <dbReference type="NCBI Taxonomy" id="196109"/>
    <lineage>
        <taxon>Eukaryota</taxon>
        <taxon>Fungi</taxon>
        <taxon>Dikarya</taxon>
        <taxon>Ascomycota</taxon>
        <taxon>Pezizomycotina</taxon>
        <taxon>Sordariomycetes</taxon>
        <taxon>Xylariomycetidae</taxon>
        <taxon>Xylariales</taxon>
        <taxon>Microdochiaceae</taxon>
        <taxon>Microdochium</taxon>
    </lineage>
</organism>
<dbReference type="Pfam" id="PF03561">
    <property type="entry name" value="Allantoicase"/>
    <property type="match status" value="2"/>
</dbReference>
<comment type="similarity">
    <text evidence="2">Belongs to the allantoicase family.</text>
</comment>
<name>A0A136JIZ4_9PEZI</name>
<evidence type="ECO:0000256" key="4">
    <source>
        <dbReference type="ARBA" id="ARBA00022631"/>
    </source>
</evidence>
<dbReference type="Pfam" id="PF01843">
    <property type="entry name" value="DIL"/>
    <property type="match status" value="1"/>
</dbReference>
<dbReference type="CDD" id="cd15473">
    <property type="entry name" value="Myo5p-like_CBD_DIL_ANK"/>
    <property type="match status" value="1"/>
</dbReference>
<dbReference type="PROSITE" id="PS50088">
    <property type="entry name" value="ANK_REPEAT"/>
    <property type="match status" value="1"/>
</dbReference>
<dbReference type="Gene3D" id="1.25.40.20">
    <property type="entry name" value="Ankyrin repeat-containing domain"/>
    <property type="match status" value="1"/>
</dbReference>
<dbReference type="PANTHER" id="PTHR16027:SF6">
    <property type="entry name" value="DILUTE DOMAIN-CONTAINING PROTEIN"/>
    <property type="match status" value="1"/>
</dbReference>
<dbReference type="InterPro" id="IPR002110">
    <property type="entry name" value="Ankyrin_rpt"/>
</dbReference>
<dbReference type="SMART" id="SM01132">
    <property type="entry name" value="DIL"/>
    <property type="match status" value="1"/>
</dbReference>
<evidence type="ECO:0000256" key="7">
    <source>
        <dbReference type="ARBA" id="ARBA00060607"/>
    </source>
</evidence>
<dbReference type="InterPro" id="IPR015908">
    <property type="entry name" value="Allantoicase_dom"/>
</dbReference>
<dbReference type="FunFam" id="2.60.120.260:FF:000059">
    <property type="entry name" value="Probable allantoicase"/>
    <property type="match status" value="1"/>
</dbReference>
<dbReference type="HAMAP" id="MF_00813">
    <property type="entry name" value="Allantoicase"/>
    <property type="match status" value="1"/>
</dbReference>
<dbReference type="GO" id="GO:0000256">
    <property type="term" value="P:allantoin catabolic process"/>
    <property type="evidence" value="ECO:0007669"/>
    <property type="project" value="InterPro"/>
</dbReference>
<dbReference type="InParanoid" id="A0A136JIZ4"/>
<proteinExistence type="inferred from homology"/>
<dbReference type="AlphaFoldDB" id="A0A136JIZ4"/>
<keyword evidence="8" id="KW-0040">ANK repeat</keyword>
<feature type="repeat" description="ANK" evidence="8">
    <location>
        <begin position="535"/>
        <end position="567"/>
    </location>
</feature>
<gene>
    <name evidence="11" type="ORF">Micbo1qcDRAFT_113490</name>
</gene>
<dbReference type="SMART" id="SM00248">
    <property type="entry name" value="ANK"/>
    <property type="match status" value="3"/>
</dbReference>
<dbReference type="EC" id="3.5.3.4" evidence="3"/>
<dbReference type="NCBIfam" id="TIGR02961">
    <property type="entry name" value="allantoicase"/>
    <property type="match status" value="1"/>
</dbReference>
<keyword evidence="5" id="KW-0378">Hydrolase</keyword>
<feature type="region of interest" description="Disordered" evidence="9">
    <location>
        <begin position="866"/>
        <end position="887"/>
    </location>
</feature>